<dbReference type="InterPro" id="IPR003789">
    <property type="entry name" value="Asn/Gln_tRNA_amidoTrase-B-like"/>
</dbReference>
<dbReference type="GO" id="GO:0016884">
    <property type="term" value="F:carbon-nitrogen ligase activity, with glutamine as amido-N-donor"/>
    <property type="evidence" value="ECO:0007669"/>
    <property type="project" value="InterPro"/>
</dbReference>
<proteinExistence type="predicted"/>
<keyword evidence="2" id="KW-1185">Reference proteome</keyword>
<dbReference type="AlphaFoldDB" id="I7ZIT3"/>
<dbReference type="EMBL" id="AKGD01000001">
    <property type="protein sequence ID" value="EIT71834.1"/>
    <property type="molecule type" value="Genomic_DNA"/>
</dbReference>
<gene>
    <name evidence="1" type="ORF">WQQ_19710</name>
</gene>
<dbReference type="InterPro" id="IPR019004">
    <property type="entry name" value="YqeY/Aim41"/>
</dbReference>
<evidence type="ECO:0000313" key="1">
    <source>
        <dbReference type="EMBL" id="EIT71834.1"/>
    </source>
</evidence>
<evidence type="ECO:0000313" key="2">
    <source>
        <dbReference type="Proteomes" id="UP000003704"/>
    </source>
</evidence>
<dbReference type="OrthoDB" id="9788127at2"/>
<dbReference type="Gene3D" id="1.10.10.410">
    <property type="match status" value="1"/>
</dbReference>
<dbReference type="Proteomes" id="UP000003704">
    <property type="component" value="Unassembled WGS sequence"/>
</dbReference>
<dbReference type="PATRIC" id="fig|1172194.4.peg.1910"/>
<comment type="caution">
    <text evidence="1">The sequence shown here is derived from an EMBL/GenBank/DDBJ whole genome shotgun (WGS) entry which is preliminary data.</text>
</comment>
<reference evidence="1 2" key="1">
    <citation type="journal article" date="2012" name="J. Bacteriol.">
        <title>Genome Sequence of n-Alkane-Degrading Hydrocarboniphaga effusa Strain AP103T (ATCC BAA-332T).</title>
        <authorList>
            <person name="Chang H.K."/>
            <person name="Zylstra G.J."/>
            <person name="Chae J.C."/>
        </authorList>
    </citation>
    <scope>NUCLEOTIDE SEQUENCE [LARGE SCALE GENOMIC DNA]</scope>
    <source>
        <strain evidence="1 2">AP103</strain>
    </source>
</reference>
<sequence>MSDLKTRVLEDVKAAMRAGEKDRLSVLRMLSSELKNREVIDAIEVTDAVVTATVEKMVKQRRDSESQFRAGNRPDLADKEAAEIVMLMGYLPQQLTEAEVLALIDQAMAETGAASGKDIGKVMGWIKPKVAGKTDMGKLSGLIKTKLG</sequence>
<dbReference type="PANTHER" id="PTHR28055:SF1">
    <property type="entry name" value="ALTERED INHERITANCE OF MITOCHONDRIA PROTEIN 41, MITOCHONDRIAL"/>
    <property type="match status" value="1"/>
</dbReference>
<protein>
    <recommendedName>
        <fullName evidence="3">GatB/YqeY domain-containing protein</fullName>
    </recommendedName>
</protein>
<dbReference type="RefSeq" id="WP_007184920.1">
    <property type="nucleotide sequence ID" value="NZ_AKGD01000001.1"/>
</dbReference>
<name>I7ZIT3_9GAMM</name>
<dbReference type="STRING" id="1172194.WQQ_19710"/>
<organism evidence="1 2">
    <name type="scientific">Hydrocarboniphaga effusa AP103</name>
    <dbReference type="NCBI Taxonomy" id="1172194"/>
    <lineage>
        <taxon>Bacteria</taxon>
        <taxon>Pseudomonadati</taxon>
        <taxon>Pseudomonadota</taxon>
        <taxon>Gammaproteobacteria</taxon>
        <taxon>Nevskiales</taxon>
        <taxon>Nevskiaceae</taxon>
        <taxon>Hydrocarboniphaga</taxon>
    </lineage>
</organism>
<dbReference type="InterPro" id="IPR023168">
    <property type="entry name" value="GatB_Yqey_C_2"/>
</dbReference>
<dbReference type="InterPro" id="IPR042184">
    <property type="entry name" value="YqeY/Aim41_N"/>
</dbReference>
<dbReference type="Gene3D" id="1.10.1510.10">
    <property type="entry name" value="Uncharacterised protein YqeY/AIM41 PF09424, N-terminal domain"/>
    <property type="match status" value="1"/>
</dbReference>
<dbReference type="SUPFAM" id="SSF89095">
    <property type="entry name" value="GatB/YqeY motif"/>
    <property type="match status" value="1"/>
</dbReference>
<dbReference type="PANTHER" id="PTHR28055">
    <property type="entry name" value="ALTERED INHERITANCE OF MITOCHONDRIA PROTEIN 41, MITOCHONDRIAL"/>
    <property type="match status" value="1"/>
</dbReference>
<evidence type="ECO:0008006" key="3">
    <source>
        <dbReference type="Google" id="ProtNLM"/>
    </source>
</evidence>
<dbReference type="Pfam" id="PF09424">
    <property type="entry name" value="YqeY"/>
    <property type="match status" value="1"/>
</dbReference>
<accession>I7ZIT3</accession>